<evidence type="ECO:0000256" key="7">
    <source>
        <dbReference type="RuleBase" id="RU364038"/>
    </source>
</evidence>
<feature type="domain" description="Disulphide bond isomerase DsbC/G N-terminal" evidence="8">
    <location>
        <begin position="48"/>
        <end position="116"/>
    </location>
</feature>
<evidence type="ECO:0000256" key="2">
    <source>
        <dbReference type="ARBA" id="ARBA00009813"/>
    </source>
</evidence>
<dbReference type="Pfam" id="PF10411">
    <property type="entry name" value="DsbC_N"/>
    <property type="match status" value="1"/>
</dbReference>
<dbReference type="Gene3D" id="3.40.30.10">
    <property type="entry name" value="Glutaredoxin"/>
    <property type="match status" value="1"/>
</dbReference>
<comment type="similarity">
    <text evidence="2 7">Belongs to the thioredoxin family. DsbC subfamily.</text>
</comment>
<dbReference type="PANTHER" id="PTHR35272:SF3">
    <property type="entry name" value="THIOL:DISULFIDE INTERCHANGE PROTEIN DSBC"/>
    <property type="match status" value="1"/>
</dbReference>
<evidence type="ECO:0000256" key="3">
    <source>
        <dbReference type="ARBA" id="ARBA00022729"/>
    </source>
</evidence>
<dbReference type="GO" id="GO:0016853">
    <property type="term" value="F:isomerase activity"/>
    <property type="evidence" value="ECO:0007669"/>
    <property type="project" value="UniProtKB-KW"/>
</dbReference>
<organism evidence="10 11">
    <name type="scientific">Marinobacter adhaerens (strain DSM 23420 / HP15)</name>
    <dbReference type="NCBI Taxonomy" id="225937"/>
    <lineage>
        <taxon>Bacteria</taxon>
        <taxon>Pseudomonadati</taxon>
        <taxon>Pseudomonadota</taxon>
        <taxon>Gammaproteobacteria</taxon>
        <taxon>Pseudomonadales</taxon>
        <taxon>Marinobacteraceae</taxon>
        <taxon>Marinobacter</taxon>
    </lineage>
</organism>
<dbReference type="KEGG" id="mad:HP15_763"/>
<reference evidence="10 11" key="1">
    <citation type="journal article" date="2010" name="Stand. Genomic Sci.">
        <title>Complete genome sequence of Marinobacter adhaerens type strain (HP15), a diatom-interacting marine microorganism.</title>
        <authorList>
            <person name="Gardes A."/>
            <person name="Kaeppel E."/>
            <person name="Shehzad A."/>
            <person name="Seebah S."/>
            <person name="Teeling H."/>
            <person name="Yarza P."/>
            <person name="Glockner F.O."/>
            <person name="Grossart H.P."/>
            <person name="Ullrich M.S."/>
        </authorList>
    </citation>
    <scope>NUCLEOTIDE SEQUENCE [LARGE SCALE GENOMIC DNA]</scope>
    <source>
        <strain evidence="11">DSM 23420 / HP15</strain>
    </source>
</reference>
<feature type="domain" description="Thioredoxin-like fold" evidence="9">
    <location>
        <begin position="140"/>
        <end position="261"/>
    </location>
</feature>
<dbReference type="GO" id="GO:0042597">
    <property type="term" value="C:periplasmic space"/>
    <property type="evidence" value="ECO:0007669"/>
    <property type="project" value="UniProtKB-SubCell"/>
</dbReference>
<evidence type="ECO:0000256" key="1">
    <source>
        <dbReference type="ARBA" id="ARBA00004418"/>
    </source>
</evidence>
<dbReference type="InterPro" id="IPR009094">
    <property type="entry name" value="DiS-bond_isomerase_DsbC/G_N_sf"/>
</dbReference>
<dbReference type="EMBL" id="CP001978">
    <property type="protein sequence ID" value="ADP96527.1"/>
    <property type="molecule type" value="Genomic_DNA"/>
</dbReference>
<keyword evidence="5" id="KW-1015">Disulfide bond</keyword>
<dbReference type="AlphaFoldDB" id="E4PQI4"/>
<reference evidence="11" key="2">
    <citation type="submission" date="2010-02" db="EMBL/GenBank/DDBJ databases">
        <title>Complete genome sequence of Marinobacter adhaerens type strain (HP15).</title>
        <authorList>
            <person name="Gaerdes A.A.M."/>
            <person name="Kaeppel E."/>
            <person name="Shezad A."/>
            <person name="Seebah S."/>
            <person name="Teeling H."/>
            <person name="Yarza P."/>
            <person name="Gloeckner F.O."/>
            <person name="Ullrich M.S."/>
        </authorList>
    </citation>
    <scope>NUCLEOTIDE SEQUENCE [LARGE SCALE GENOMIC DNA]</scope>
    <source>
        <strain evidence="11">DSM 23420 / HP15</strain>
    </source>
</reference>
<evidence type="ECO:0000259" key="9">
    <source>
        <dbReference type="Pfam" id="PF13098"/>
    </source>
</evidence>
<dbReference type="STRING" id="225937.HP15_763"/>
<gene>
    <name evidence="10" type="ordered locus">HP15_763</name>
</gene>
<dbReference type="PATRIC" id="fig|225937.3.peg.774"/>
<dbReference type="Gene3D" id="3.10.450.70">
    <property type="entry name" value="Disulphide bond isomerase, DsbC/G, N-terminal"/>
    <property type="match status" value="1"/>
</dbReference>
<dbReference type="eggNOG" id="COG1651">
    <property type="taxonomic scope" value="Bacteria"/>
</dbReference>
<name>E4PQI4_MARAH</name>
<dbReference type="SUPFAM" id="SSF54423">
    <property type="entry name" value="DsbC/DsbG N-terminal domain-like"/>
    <property type="match status" value="1"/>
</dbReference>
<dbReference type="InterPro" id="IPR018950">
    <property type="entry name" value="DiS-bond_isomerase_DsbC/G_N"/>
</dbReference>
<dbReference type="HOGENOM" id="CLU_083593_0_0_6"/>
<comment type="function">
    <text evidence="7">Required for disulfide bond formation in some periplasmic proteins. Acts by transferring its disulfide bond to other proteins and is reduced in the process.</text>
</comment>
<sequence length="266" mass="28753">MIPGLCQYCPGCLTAYWKRLFARMNMKHVVVALGVVLGAFGAASVSAGEVEDRISERLTQAVPGLKVVSVKESEAKGLYEVQSNNGDTIYATEDGQYLMTGDLLKITDQGIANVTEAARTEARREMMADYGNKGVISFPAKNEKAVVNVFTDIDCPYCRKLHDEVPQLNDYGITVNYYAFPRSGPNTASFKKYESVWCADDQQAAMDAAKAGRSVPDASCENPVGEQYELGGRVGVTGTPAIVLEDGNMVRGYVPAQRLAEGLGLL</sequence>
<proteinExistence type="inferred from homology"/>
<evidence type="ECO:0000259" key="8">
    <source>
        <dbReference type="Pfam" id="PF10411"/>
    </source>
</evidence>
<dbReference type="Pfam" id="PF13098">
    <property type="entry name" value="Thioredoxin_2"/>
    <property type="match status" value="1"/>
</dbReference>
<evidence type="ECO:0000256" key="6">
    <source>
        <dbReference type="ARBA" id="ARBA00023284"/>
    </source>
</evidence>
<dbReference type="InterPro" id="IPR012336">
    <property type="entry name" value="Thioredoxin-like_fold"/>
</dbReference>
<dbReference type="InterPro" id="IPR036249">
    <property type="entry name" value="Thioredoxin-like_sf"/>
</dbReference>
<protein>
    <recommendedName>
        <fullName evidence="7">Thiol:disulfide interchange protein</fullName>
    </recommendedName>
</protein>
<dbReference type="CDD" id="cd03020">
    <property type="entry name" value="DsbA_DsbC_DsbG"/>
    <property type="match status" value="1"/>
</dbReference>
<keyword evidence="10" id="KW-0413">Isomerase</keyword>
<dbReference type="InterPro" id="IPR033954">
    <property type="entry name" value="DiS-bond_Isoase_DsbC/G"/>
</dbReference>
<keyword evidence="6 7" id="KW-0676">Redox-active center</keyword>
<accession>E4PQI4</accession>
<evidence type="ECO:0000256" key="4">
    <source>
        <dbReference type="ARBA" id="ARBA00022764"/>
    </source>
</evidence>
<comment type="subcellular location">
    <subcellularLocation>
        <location evidence="1 7">Periplasm</location>
    </subcellularLocation>
</comment>
<keyword evidence="4 7" id="KW-0574">Periplasm</keyword>
<dbReference type="Proteomes" id="UP000007077">
    <property type="component" value="Chromosome"/>
</dbReference>
<evidence type="ECO:0000256" key="5">
    <source>
        <dbReference type="ARBA" id="ARBA00023157"/>
    </source>
</evidence>
<dbReference type="PANTHER" id="PTHR35272">
    <property type="entry name" value="THIOL:DISULFIDE INTERCHANGE PROTEIN DSBC-RELATED"/>
    <property type="match status" value="1"/>
</dbReference>
<evidence type="ECO:0000313" key="11">
    <source>
        <dbReference type="Proteomes" id="UP000007077"/>
    </source>
</evidence>
<keyword evidence="3 7" id="KW-0732">Signal</keyword>
<dbReference type="SUPFAM" id="SSF52833">
    <property type="entry name" value="Thioredoxin-like"/>
    <property type="match status" value="1"/>
</dbReference>
<dbReference type="InterPro" id="IPR051470">
    <property type="entry name" value="Thiol:disulfide_interchange"/>
</dbReference>
<evidence type="ECO:0000313" key="10">
    <source>
        <dbReference type="EMBL" id="ADP96527.1"/>
    </source>
</evidence>